<sequence length="211" mass="23867">MQTVNTSRIPLDGRHLRSERSRSVIARSMLDLVRETGQMPTTDAVADRAGVSRRSVFRHYADVSELLTAAYELQREEAFRRFPRRDPSQWSPEERIMALSERSSELYEYVSPVRRAAVYMSRDYPVLQHLLRGDDSVHRMIVIDLFAPSLEHRSDADASVLISALVAASGWATWEGLRREQGLSVEVARAVVQNLMRGILMVAKTGTPVTV</sequence>
<proteinExistence type="predicted"/>
<keyword evidence="5" id="KW-1185">Reference proteome</keyword>
<dbReference type="SUPFAM" id="SSF46689">
    <property type="entry name" value="Homeodomain-like"/>
    <property type="match status" value="1"/>
</dbReference>
<evidence type="ECO:0000313" key="5">
    <source>
        <dbReference type="Proteomes" id="UP001500791"/>
    </source>
</evidence>
<dbReference type="EMBL" id="BAAAEJ010000003">
    <property type="protein sequence ID" value="GAA0383284.1"/>
    <property type="molecule type" value="Genomic_DNA"/>
</dbReference>
<dbReference type="InterPro" id="IPR001647">
    <property type="entry name" value="HTH_TetR"/>
</dbReference>
<gene>
    <name evidence="4" type="ORF">GCM10009093_07810</name>
</gene>
<name>A0ABN0Y4R6_9CAUL</name>
<reference evidence="4 5" key="1">
    <citation type="journal article" date="2019" name="Int. J. Syst. Evol. Microbiol.">
        <title>The Global Catalogue of Microorganisms (GCM) 10K type strain sequencing project: providing services to taxonomists for standard genome sequencing and annotation.</title>
        <authorList>
            <consortium name="The Broad Institute Genomics Platform"/>
            <consortium name="The Broad Institute Genome Sequencing Center for Infectious Disease"/>
            <person name="Wu L."/>
            <person name="Ma J."/>
        </authorList>
    </citation>
    <scope>NUCLEOTIDE SEQUENCE [LARGE SCALE GENOMIC DNA]</scope>
    <source>
        <strain evidence="4 5">JCM 13476</strain>
    </source>
</reference>
<feature type="DNA-binding region" description="H-T-H motif" evidence="2">
    <location>
        <begin position="41"/>
        <end position="60"/>
    </location>
</feature>
<evidence type="ECO:0000256" key="1">
    <source>
        <dbReference type="ARBA" id="ARBA00023125"/>
    </source>
</evidence>
<dbReference type="InterPro" id="IPR009057">
    <property type="entry name" value="Homeodomain-like_sf"/>
</dbReference>
<protein>
    <submittedName>
        <fullName evidence="4">TetR/AcrR family transcriptional regulator</fullName>
    </submittedName>
</protein>
<dbReference type="PROSITE" id="PS50977">
    <property type="entry name" value="HTH_TETR_2"/>
    <property type="match status" value="1"/>
</dbReference>
<evidence type="ECO:0000313" key="4">
    <source>
        <dbReference type="EMBL" id="GAA0383284.1"/>
    </source>
</evidence>
<accession>A0ABN0Y4R6</accession>
<evidence type="ECO:0000259" key="3">
    <source>
        <dbReference type="PROSITE" id="PS50977"/>
    </source>
</evidence>
<feature type="domain" description="HTH tetR-type" evidence="3">
    <location>
        <begin position="19"/>
        <end position="78"/>
    </location>
</feature>
<comment type="caution">
    <text evidence="4">The sequence shown here is derived from an EMBL/GenBank/DDBJ whole genome shotgun (WGS) entry which is preliminary data.</text>
</comment>
<dbReference type="Gene3D" id="1.10.357.10">
    <property type="entry name" value="Tetracycline Repressor, domain 2"/>
    <property type="match status" value="1"/>
</dbReference>
<evidence type="ECO:0000256" key="2">
    <source>
        <dbReference type="PROSITE-ProRule" id="PRU00335"/>
    </source>
</evidence>
<dbReference type="Proteomes" id="UP001500791">
    <property type="component" value="Unassembled WGS sequence"/>
</dbReference>
<keyword evidence="1 2" id="KW-0238">DNA-binding</keyword>
<organism evidence="4 5">
    <name type="scientific">Brevundimonas terrae</name>
    <dbReference type="NCBI Taxonomy" id="363631"/>
    <lineage>
        <taxon>Bacteria</taxon>
        <taxon>Pseudomonadati</taxon>
        <taxon>Pseudomonadota</taxon>
        <taxon>Alphaproteobacteria</taxon>
        <taxon>Caulobacterales</taxon>
        <taxon>Caulobacteraceae</taxon>
        <taxon>Brevundimonas</taxon>
    </lineage>
</organism>